<dbReference type="GO" id="GO:0016788">
    <property type="term" value="F:hydrolase activity, acting on ester bonds"/>
    <property type="evidence" value="ECO:0007669"/>
    <property type="project" value="UniProtKB-ARBA"/>
</dbReference>
<name>A0A8T4H741_9SPHI</name>
<evidence type="ECO:0000313" key="5">
    <source>
        <dbReference type="Proteomes" id="UP000679691"/>
    </source>
</evidence>
<dbReference type="Proteomes" id="UP000679691">
    <property type="component" value="Unassembled WGS sequence"/>
</dbReference>
<keyword evidence="1" id="KW-0732">Signal</keyword>
<gene>
    <name evidence="4" type="ORF">J5U18_05065</name>
</gene>
<dbReference type="Pfam" id="PF14606">
    <property type="entry name" value="Lipase_GDSL_3"/>
    <property type="match status" value="1"/>
</dbReference>
<dbReference type="InterPro" id="IPR032740">
    <property type="entry name" value="GxDLY"/>
</dbReference>
<feature type="domain" description="SGNH hydrolase-type esterase" evidence="2">
    <location>
        <begin position="184"/>
        <end position="363"/>
    </location>
</feature>
<evidence type="ECO:0000259" key="2">
    <source>
        <dbReference type="Pfam" id="PF14606"/>
    </source>
</evidence>
<feature type="signal peptide" evidence="1">
    <location>
        <begin position="1"/>
        <end position="23"/>
    </location>
</feature>
<sequence length="367" mass="41135">MFKSTLSQICCISLLLVSGVTQAQNSKWKHYDFKNEDRQHIHGVITSTQEIALFNRLPTSLEASVRQPVWALGKNSAGLYIDFSTDADSIQVNYQVAGPLAMPHMPNIGVSGVDLYAKDGRNWQWAYGSYSFKDTISYQFNSINKNAQSKQYRLYLPLYNTVKNLAISIPANRKITFSAEPGDPIIVYGTSIAQGACATRPGLAWTNILGRKLNAPMVNLGFSGNGRLEQPILDLIAQAKARIYILDCIPNLGSLKDYPDEVLDSLLENAVRTLRAKNAKTAIILTEHSSGENGGFLNYLKNEEYVRSSKVLQRCFNRLNNKYKNLYLLTNKDIGLDLESTVDYAHPNDIGMMKHAEAYERIINRIR</sequence>
<proteinExistence type="predicted"/>
<keyword evidence="5" id="KW-1185">Reference proteome</keyword>
<dbReference type="EMBL" id="JAGKSB010000004">
    <property type="protein sequence ID" value="MBP3942940.1"/>
    <property type="molecule type" value="Genomic_DNA"/>
</dbReference>
<dbReference type="Pfam" id="PF14607">
    <property type="entry name" value="GxDLY"/>
    <property type="match status" value="1"/>
</dbReference>
<feature type="domain" description="SGNH hydrolase-type esterase N-terminal" evidence="3">
    <location>
        <begin position="29"/>
        <end position="175"/>
    </location>
</feature>
<comment type="caution">
    <text evidence="4">The sequence shown here is derived from an EMBL/GenBank/DDBJ whole genome shotgun (WGS) entry which is preliminary data.</text>
</comment>
<accession>A0A8T4H741</accession>
<reference evidence="4" key="1">
    <citation type="submission" date="2021-03" db="EMBL/GenBank/DDBJ databases">
        <authorList>
            <person name="Lu T."/>
            <person name="Wang Q."/>
            <person name="Han X."/>
        </authorList>
    </citation>
    <scope>NUCLEOTIDE SEQUENCE</scope>
    <source>
        <strain evidence="4">WQ 2009</strain>
    </source>
</reference>
<dbReference type="SUPFAM" id="SSF52266">
    <property type="entry name" value="SGNH hydrolase"/>
    <property type="match status" value="1"/>
</dbReference>
<evidence type="ECO:0000259" key="3">
    <source>
        <dbReference type="Pfam" id="PF14607"/>
    </source>
</evidence>
<dbReference type="AlphaFoldDB" id="A0A8T4H741"/>
<dbReference type="RefSeq" id="WP_353546426.1">
    <property type="nucleotide sequence ID" value="NZ_JAGKSB010000004.1"/>
</dbReference>
<dbReference type="InterPro" id="IPR036514">
    <property type="entry name" value="SGNH_hydro_sf"/>
</dbReference>
<protein>
    <submittedName>
        <fullName evidence="4">SGNH/GDSL hydrolase family protein</fullName>
    </submittedName>
</protein>
<dbReference type="Gene3D" id="2.60.120.260">
    <property type="entry name" value="Galactose-binding domain-like"/>
    <property type="match status" value="1"/>
</dbReference>
<keyword evidence="4" id="KW-0378">Hydrolase</keyword>
<evidence type="ECO:0000256" key="1">
    <source>
        <dbReference type="SAM" id="SignalP"/>
    </source>
</evidence>
<organism evidence="4 5">
    <name type="scientific">Rhinopithecimicrobium faecis</name>
    <dbReference type="NCBI Taxonomy" id="2820698"/>
    <lineage>
        <taxon>Bacteria</taxon>
        <taxon>Pseudomonadati</taxon>
        <taxon>Bacteroidota</taxon>
        <taxon>Sphingobacteriia</taxon>
        <taxon>Sphingobacteriales</taxon>
        <taxon>Sphingobacteriaceae</taxon>
        <taxon>Rhinopithecimicrobium</taxon>
    </lineage>
</organism>
<dbReference type="InterPro" id="IPR013830">
    <property type="entry name" value="SGNH_hydro"/>
</dbReference>
<feature type="chain" id="PRO_5035760489" evidence="1">
    <location>
        <begin position="24"/>
        <end position="367"/>
    </location>
</feature>
<evidence type="ECO:0000313" key="4">
    <source>
        <dbReference type="EMBL" id="MBP3942940.1"/>
    </source>
</evidence>
<dbReference type="Gene3D" id="3.40.50.1110">
    <property type="entry name" value="SGNH hydrolase"/>
    <property type="match status" value="1"/>
</dbReference>